<dbReference type="InterPro" id="IPR003329">
    <property type="entry name" value="Cytidylyl_trans"/>
</dbReference>
<organism evidence="1 2">
    <name type="scientific">Leptospira barantonii</name>
    <dbReference type="NCBI Taxonomy" id="2023184"/>
    <lineage>
        <taxon>Bacteria</taxon>
        <taxon>Pseudomonadati</taxon>
        <taxon>Spirochaetota</taxon>
        <taxon>Spirochaetia</taxon>
        <taxon>Leptospirales</taxon>
        <taxon>Leptospiraceae</taxon>
        <taxon>Leptospira</taxon>
    </lineage>
</organism>
<dbReference type="CDD" id="cd02518">
    <property type="entry name" value="GT2_SpsF"/>
    <property type="match status" value="1"/>
</dbReference>
<proteinExistence type="predicted"/>
<dbReference type="PANTHER" id="PTHR42866:SF1">
    <property type="entry name" value="SPORE COAT POLYSACCHARIDE BIOSYNTHESIS PROTEIN SPSF"/>
    <property type="match status" value="1"/>
</dbReference>
<dbReference type="Proteomes" id="UP000298429">
    <property type="component" value="Unassembled WGS sequence"/>
</dbReference>
<dbReference type="AlphaFoldDB" id="A0A5F2BD05"/>
<dbReference type="Gene3D" id="3.90.550.10">
    <property type="entry name" value="Spore Coat Polysaccharide Biosynthesis Protein SpsA, Chain A"/>
    <property type="match status" value="1"/>
</dbReference>
<comment type="caution">
    <text evidence="1">The sequence shown here is derived from an EMBL/GenBank/DDBJ whole genome shotgun (WGS) entry which is preliminary data.</text>
</comment>
<protein>
    <submittedName>
        <fullName evidence="1">Spore coat biosynthesis protein F</fullName>
    </submittedName>
</protein>
<name>A0A5F2BD05_9LEPT</name>
<evidence type="ECO:0000313" key="2">
    <source>
        <dbReference type="Proteomes" id="UP000298429"/>
    </source>
</evidence>
<evidence type="ECO:0000313" key="1">
    <source>
        <dbReference type="EMBL" id="TGM03446.1"/>
    </source>
</evidence>
<dbReference type="SUPFAM" id="SSF53448">
    <property type="entry name" value="Nucleotide-diphospho-sugar transferases"/>
    <property type="match status" value="1"/>
</dbReference>
<dbReference type="GO" id="GO:0005829">
    <property type="term" value="C:cytosol"/>
    <property type="evidence" value="ECO:0007669"/>
    <property type="project" value="TreeGrafter"/>
</dbReference>
<dbReference type="OrthoDB" id="9815559at2"/>
<gene>
    <name evidence="1" type="ORF">EHQ76_09520</name>
</gene>
<sequence>MSGTHSTRKIYAFVQARTGSTRLPGKVLKEFPPDSGKTLVDRIQERIRTVLPEEQIVYLIPEEDEELRSFLKKRKYQWFAGNLLDVRKRYLDASEFYKAESILRLTGDNPFYDTLHLDQLLQTFIFSKLDLAYVTGLPLGMGGEIFTRDALRWAPNVLEERHREHVSLHIKENPDRFEILKISSLLTEKEKEILPKLRLTIDEPKDFETTSAIFHSLNKTNPFFGAKECIELYEKDPNIFSGNQDVEQIRFQTPQSGTEKKSRIGFVVGNPKEFGSGHFERSRILFALLSSSSKETIWLSDFPNDGEIDLLIVDSRDIPVPEYSKTKVLLLDHFGPERKKYGHYDLLPHPENRNEFSLDQILIAPALRNVERKSNPYILCYAGNIGSDFTKELDSFLSGLIAREEQEDHDRKDREHLEPTRIIRVGGVPTNENSIQFVPRVSRFEFQNLLACSSGFVGYFGQSLFEAVFLNKKVCTFSIGPVHSSLSSLCEKEYGIPFTGELGSNDFGKTSVHGEEDSRKSSGLRSASSIVGGNGYSLLLRKIEEFLHFP</sequence>
<dbReference type="InterPro" id="IPR029044">
    <property type="entry name" value="Nucleotide-diphossugar_trans"/>
</dbReference>
<dbReference type="Pfam" id="PF02348">
    <property type="entry name" value="CTP_transf_3"/>
    <property type="match status" value="1"/>
</dbReference>
<dbReference type="RefSeq" id="WP_135670779.1">
    <property type="nucleotide sequence ID" value="NZ_RQGN01000045.1"/>
</dbReference>
<dbReference type="EMBL" id="RQGN01000045">
    <property type="protein sequence ID" value="TGM03446.1"/>
    <property type="molecule type" value="Genomic_DNA"/>
</dbReference>
<accession>A0A5F2BD05</accession>
<reference evidence="1 2" key="1">
    <citation type="journal article" date="2019" name="PLoS Negl. Trop. Dis.">
        <title>Revisiting the worldwide diversity of Leptospira species in the environment.</title>
        <authorList>
            <person name="Vincent A.T."/>
            <person name="Schiettekatte O."/>
            <person name="Bourhy P."/>
            <person name="Veyrier F.J."/>
            <person name="Picardeau M."/>
        </authorList>
    </citation>
    <scope>NUCLEOTIDE SEQUENCE [LARGE SCALE GENOMIC DNA]</scope>
    <source>
        <strain evidence="1 2">201702444</strain>
    </source>
</reference>
<dbReference type="PANTHER" id="PTHR42866">
    <property type="entry name" value="3-DEOXY-MANNO-OCTULOSONATE CYTIDYLYLTRANSFERASE"/>
    <property type="match status" value="1"/>
</dbReference>